<dbReference type="InterPro" id="IPR036259">
    <property type="entry name" value="MFS_trans_sf"/>
</dbReference>
<dbReference type="Gene3D" id="1.20.1250.20">
    <property type="entry name" value="MFS general substrate transporter like domains"/>
    <property type="match status" value="1"/>
</dbReference>
<dbReference type="Proteomes" id="UP000245020">
    <property type="component" value="Unassembled WGS sequence"/>
</dbReference>
<evidence type="ECO:0000313" key="9">
    <source>
        <dbReference type="Proteomes" id="UP000245020"/>
    </source>
</evidence>
<dbReference type="AlphaFoldDB" id="A0A2U2AGE4"/>
<comment type="caution">
    <text evidence="8">The sequence shown here is derived from an EMBL/GenBank/DDBJ whole genome shotgun (WGS) entry which is preliminary data.</text>
</comment>
<keyword evidence="9" id="KW-1185">Reference proteome</keyword>
<dbReference type="InterPro" id="IPR050189">
    <property type="entry name" value="MFS_Efflux_Transporters"/>
</dbReference>
<feature type="transmembrane region" description="Helical" evidence="6">
    <location>
        <begin position="275"/>
        <end position="297"/>
    </location>
</feature>
<feature type="transmembrane region" description="Helical" evidence="6">
    <location>
        <begin position="108"/>
        <end position="130"/>
    </location>
</feature>
<feature type="transmembrane region" description="Helical" evidence="6">
    <location>
        <begin position="83"/>
        <end position="102"/>
    </location>
</feature>
<dbReference type="PROSITE" id="PS50850">
    <property type="entry name" value="MFS"/>
    <property type="match status" value="1"/>
</dbReference>
<dbReference type="Pfam" id="PF07690">
    <property type="entry name" value="MFS_1"/>
    <property type="match status" value="1"/>
</dbReference>
<evidence type="ECO:0000256" key="4">
    <source>
        <dbReference type="ARBA" id="ARBA00022989"/>
    </source>
</evidence>
<evidence type="ECO:0000256" key="6">
    <source>
        <dbReference type="SAM" id="Phobius"/>
    </source>
</evidence>
<evidence type="ECO:0000256" key="2">
    <source>
        <dbReference type="ARBA" id="ARBA00022475"/>
    </source>
</evidence>
<feature type="transmembrane region" description="Helical" evidence="6">
    <location>
        <begin position="212"/>
        <end position="235"/>
    </location>
</feature>
<keyword evidence="8" id="KW-0762">Sugar transport</keyword>
<feature type="transmembrane region" description="Helical" evidence="6">
    <location>
        <begin position="142"/>
        <end position="163"/>
    </location>
</feature>
<keyword evidence="4 6" id="KW-1133">Transmembrane helix</keyword>
<comment type="subcellular location">
    <subcellularLocation>
        <location evidence="1">Cell membrane</location>
        <topology evidence="1">Multi-pass membrane protein</topology>
    </subcellularLocation>
</comment>
<keyword evidence="8" id="KW-0813">Transport</keyword>
<feature type="domain" description="Major facilitator superfamily (MFS) profile" evidence="7">
    <location>
        <begin position="17"/>
        <end position="391"/>
    </location>
</feature>
<feature type="transmembrane region" description="Helical" evidence="6">
    <location>
        <begin position="250"/>
        <end position="268"/>
    </location>
</feature>
<keyword evidence="5 6" id="KW-0472">Membrane</keyword>
<dbReference type="GO" id="GO:0022857">
    <property type="term" value="F:transmembrane transporter activity"/>
    <property type="evidence" value="ECO:0007669"/>
    <property type="project" value="InterPro"/>
</dbReference>
<dbReference type="PANTHER" id="PTHR43124">
    <property type="entry name" value="PURINE EFFLUX PUMP PBUE"/>
    <property type="match status" value="1"/>
</dbReference>
<organism evidence="8 9">
    <name type="scientific">Ignatzschineria ureiclastica</name>
    <dbReference type="NCBI Taxonomy" id="472582"/>
    <lineage>
        <taxon>Bacteria</taxon>
        <taxon>Pseudomonadati</taxon>
        <taxon>Pseudomonadota</taxon>
        <taxon>Gammaproteobacteria</taxon>
        <taxon>Cardiobacteriales</taxon>
        <taxon>Ignatzschineriaceae</taxon>
        <taxon>Ignatzschineria</taxon>
    </lineage>
</organism>
<dbReference type="PANTHER" id="PTHR43124:SF4">
    <property type="entry name" value="SUGAR EFFLUX TRANSPORTER"/>
    <property type="match status" value="1"/>
</dbReference>
<dbReference type="EMBL" id="QEWQ01000001">
    <property type="protein sequence ID" value="PWD81659.1"/>
    <property type="molecule type" value="Genomic_DNA"/>
</dbReference>
<keyword evidence="2" id="KW-1003">Cell membrane</keyword>
<feature type="transmembrane region" description="Helical" evidence="6">
    <location>
        <begin position="303"/>
        <end position="324"/>
    </location>
</feature>
<dbReference type="SUPFAM" id="SSF103473">
    <property type="entry name" value="MFS general substrate transporter"/>
    <property type="match status" value="1"/>
</dbReference>
<evidence type="ECO:0000313" key="8">
    <source>
        <dbReference type="EMBL" id="PWD81659.1"/>
    </source>
</evidence>
<protein>
    <submittedName>
        <fullName evidence="8">Sugar transporter</fullName>
    </submittedName>
</protein>
<feature type="transmembrane region" description="Helical" evidence="6">
    <location>
        <begin position="54"/>
        <end position="76"/>
    </location>
</feature>
<feature type="transmembrane region" description="Helical" evidence="6">
    <location>
        <begin position="366"/>
        <end position="388"/>
    </location>
</feature>
<dbReference type="NCBIfam" id="NF002921">
    <property type="entry name" value="PRK03545.1"/>
    <property type="match status" value="1"/>
</dbReference>
<feature type="transmembrane region" description="Helical" evidence="6">
    <location>
        <begin position="12"/>
        <end position="34"/>
    </location>
</feature>
<evidence type="ECO:0000256" key="3">
    <source>
        <dbReference type="ARBA" id="ARBA00022692"/>
    </source>
</evidence>
<dbReference type="InterPro" id="IPR020846">
    <property type="entry name" value="MFS_dom"/>
</dbReference>
<proteinExistence type="predicted"/>
<reference evidence="9" key="1">
    <citation type="submission" date="2018-05" db="EMBL/GenBank/DDBJ databases">
        <title>Ignatzschineria dubaiensis sp. nov., isolated from necrotic foot tissues of dromedaries (Camelus dromedarius) and associated maggots in Dubai, United Arab Emirates.</title>
        <authorList>
            <person name="Tsang C.C."/>
            <person name="Tang J.Y.M."/>
            <person name="Fong J.Y.H."/>
            <person name="Kinne J."/>
            <person name="Lee H.H."/>
            <person name="Joseph M."/>
            <person name="Jose S."/>
            <person name="Schuster R.K."/>
            <person name="Tang Y."/>
            <person name="Sivakumar S."/>
            <person name="Chen J.H.K."/>
            <person name="Teng J.L.L."/>
            <person name="Lau S.K.P."/>
            <person name="Wernery U."/>
            <person name="Woo P.C.Y."/>
        </authorList>
    </citation>
    <scope>NUCLEOTIDE SEQUENCE [LARGE SCALE GENOMIC DNA]</scope>
    <source>
        <strain evidence="9">KCTC 22644</strain>
    </source>
</reference>
<dbReference type="OrthoDB" id="9788453at2"/>
<evidence type="ECO:0000256" key="1">
    <source>
        <dbReference type="ARBA" id="ARBA00004651"/>
    </source>
</evidence>
<sequence>MLHAPHDNKQFNLAWIRVIALAIAAFVFNTTEFVPIALLTDIGASFGKTAEQTGIIITIYAWIVAIASLPLMLLVGKFERKRLLTAIFILFVVSHIVTFLATKFEILVIGRIGVAISHAIFWSITTALAIRVAPPGKRSQALGILATGTALATVLGIPLGRIIGQMIGWRYTFLLIGGVAFVTLIILYFILPRLPSQNAGSAKSIPIIFKRPALVGIFFITAIAVSGHFTAYSYIEPFSEMIAKISPNQTTLLLLIFGGAGIIASYLFSRLNAKFPLLFLPGAIALIMISLALVLPSTHIPNGILYLSVLWGVSFTSLGLIMQLKVLELAPDATDIAMAIYSGIFNIGIGAGALIGNIVITKSSLVEVPLVAFGIMAVALLIASFCFIRYKGAFLAGASAKQDIVIH</sequence>
<accession>A0A2U2AGE4</accession>
<feature type="transmembrane region" description="Helical" evidence="6">
    <location>
        <begin position="336"/>
        <end position="360"/>
    </location>
</feature>
<dbReference type="CDD" id="cd17324">
    <property type="entry name" value="MFS_NepI_like"/>
    <property type="match status" value="1"/>
</dbReference>
<keyword evidence="3 6" id="KW-0812">Transmembrane</keyword>
<evidence type="ECO:0000259" key="7">
    <source>
        <dbReference type="PROSITE" id="PS50850"/>
    </source>
</evidence>
<name>A0A2U2AGE4_9GAMM</name>
<dbReference type="GO" id="GO:0005886">
    <property type="term" value="C:plasma membrane"/>
    <property type="evidence" value="ECO:0007669"/>
    <property type="project" value="UniProtKB-SubCell"/>
</dbReference>
<dbReference type="InterPro" id="IPR011701">
    <property type="entry name" value="MFS"/>
</dbReference>
<feature type="transmembrane region" description="Helical" evidence="6">
    <location>
        <begin position="169"/>
        <end position="191"/>
    </location>
</feature>
<dbReference type="RefSeq" id="WP_109188292.1">
    <property type="nucleotide sequence ID" value="NZ_BMYA01000001.1"/>
</dbReference>
<evidence type="ECO:0000256" key="5">
    <source>
        <dbReference type="ARBA" id="ARBA00023136"/>
    </source>
</evidence>
<gene>
    <name evidence="8" type="ORF">DC083_00200</name>
</gene>